<dbReference type="EC" id="3.4.16.4" evidence="4"/>
<dbReference type="EMBL" id="JAATJH010000004">
    <property type="protein sequence ID" value="NJC27146.1"/>
    <property type="molecule type" value="Genomic_DNA"/>
</dbReference>
<evidence type="ECO:0000256" key="3">
    <source>
        <dbReference type="SAM" id="SignalP"/>
    </source>
</evidence>
<evidence type="ECO:0000256" key="1">
    <source>
        <dbReference type="ARBA" id="ARBA00006096"/>
    </source>
</evidence>
<dbReference type="Gene3D" id="3.50.80.20">
    <property type="entry name" value="D-Ala-D-Ala carboxypeptidase C, peptidase S13"/>
    <property type="match status" value="1"/>
</dbReference>
<name>A0ABX0XCX5_9BACT</name>
<feature type="signal peptide" evidence="3">
    <location>
        <begin position="1"/>
        <end position="19"/>
    </location>
</feature>
<comment type="caution">
    <text evidence="4">The sequence shown here is derived from an EMBL/GenBank/DDBJ whole genome shotgun (WGS) entry which is preliminary data.</text>
</comment>
<evidence type="ECO:0000313" key="5">
    <source>
        <dbReference type="Proteomes" id="UP000770785"/>
    </source>
</evidence>
<dbReference type="RefSeq" id="WP_168037984.1">
    <property type="nucleotide sequence ID" value="NZ_JAATJH010000004.1"/>
</dbReference>
<dbReference type="SUPFAM" id="SSF56601">
    <property type="entry name" value="beta-lactamase/transpeptidase-like"/>
    <property type="match status" value="1"/>
</dbReference>
<dbReference type="Proteomes" id="UP000770785">
    <property type="component" value="Unassembled WGS sequence"/>
</dbReference>
<dbReference type="PANTHER" id="PTHR30023">
    <property type="entry name" value="D-ALANYL-D-ALANINE CARBOXYPEPTIDASE"/>
    <property type="match status" value="1"/>
</dbReference>
<dbReference type="Pfam" id="PF02113">
    <property type="entry name" value="Peptidase_S13"/>
    <property type="match status" value="1"/>
</dbReference>
<keyword evidence="3" id="KW-0732">Signal</keyword>
<accession>A0ABX0XCX5</accession>
<organism evidence="4 5">
    <name type="scientific">Neolewinella antarctica</name>
    <dbReference type="NCBI Taxonomy" id="442734"/>
    <lineage>
        <taxon>Bacteria</taxon>
        <taxon>Pseudomonadati</taxon>
        <taxon>Bacteroidota</taxon>
        <taxon>Saprospiria</taxon>
        <taxon>Saprospirales</taxon>
        <taxon>Lewinellaceae</taxon>
        <taxon>Neolewinella</taxon>
    </lineage>
</organism>
<dbReference type="PRINTS" id="PR00922">
    <property type="entry name" value="DADACBPTASE3"/>
</dbReference>
<dbReference type="NCBIfam" id="TIGR00666">
    <property type="entry name" value="PBP4"/>
    <property type="match status" value="1"/>
</dbReference>
<keyword evidence="5" id="KW-1185">Reference proteome</keyword>
<dbReference type="EC" id="3.4.21.-" evidence="4"/>
<dbReference type="GO" id="GO:0009002">
    <property type="term" value="F:serine-type D-Ala-D-Ala carboxypeptidase activity"/>
    <property type="evidence" value="ECO:0007669"/>
    <property type="project" value="UniProtKB-EC"/>
</dbReference>
<keyword evidence="4" id="KW-0121">Carboxypeptidase</keyword>
<dbReference type="InterPro" id="IPR000667">
    <property type="entry name" value="Peptidase_S13"/>
</dbReference>
<dbReference type="PANTHER" id="PTHR30023:SF0">
    <property type="entry name" value="PENICILLIN-SENSITIVE CARBOXYPEPTIDASE A"/>
    <property type="match status" value="1"/>
</dbReference>
<dbReference type="InterPro" id="IPR012338">
    <property type="entry name" value="Beta-lactam/transpept-like"/>
</dbReference>
<gene>
    <name evidence="4" type="ORF">GGR27_002659</name>
</gene>
<feature type="chain" id="PRO_5045500170" evidence="3">
    <location>
        <begin position="20"/>
        <end position="483"/>
    </location>
</feature>
<evidence type="ECO:0000256" key="2">
    <source>
        <dbReference type="ARBA" id="ARBA00022801"/>
    </source>
</evidence>
<sequence>MKQALILLCYLCLAAPVAAQFNLADRVYAFATHPELRGAQVGIDVRDVRTGDRVAAFQPYTALIPASTLKLITTAAAYDVLGADHVFTTDLVISGEIDNGTLRGNVYIIGGGDPTLGSPYMKGVPRTDAVLERWAEALARAGVRRIEGRVVGDGSYYGTNGVAAEWPWSDLGNYYGAGAYGLNLNENSYKLDLLQRKVVGTRPVVQGTRPRVPGLTITSELTSGPKGSGDQAYIYAAPFGREAIVRGSIPIGSKRFTIRGSVPDPALFAADALTERLAQRGITTSLPPETHRTVGGGRFLDTKLLDRYTSPPLTEIIDRTNLRSLNLYAEALLREVGKARGVATDDLSGTETIINWLQTLGLSTAGMQVMDGSGLATRNFFSPALMTSFLRTQASNERWRQSIPVAGRTGSMRNFLQKRTAAGRLAAKSGSLNAVNCYAGYATGPDGRELAFAIMVNNHVMESRRLRNLMLELMDDICGEALP</sequence>
<keyword evidence="2 4" id="KW-0378">Hydrolase</keyword>
<proteinExistence type="inferred from homology"/>
<comment type="similarity">
    <text evidence="1">Belongs to the peptidase S13 family.</text>
</comment>
<reference evidence="4 5" key="1">
    <citation type="submission" date="2020-03" db="EMBL/GenBank/DDBJ databases">
        <title>Genomic Encyclopedia of Type Strains, Phase IV (KMG-IV): sequencing the most valuable type-strain genomes for metagenomic binning, comparative biology and taxonomic classification.</title>
        <authorList>
            <person name="Goeker M."/>
        </authorList>
    </citation>
    <scope>NUCLEOTIDE SEQUENCE [LARGE SCALE GENOMIC DNA]</scope>
    <source>
        <strain evidence="4 5">DSM 105096</strain>
    </source>
</reference>
<evidence type="ECO:0000313" key="4">
    <source>
        <dbReference type="EMBL" id="NJC27146.1"/>
    </source>
</evidence>
<dbReference type="Gene3D" id="3.40.710.10">
    <property type="entry name" value="DD-peptidase/beta-lactamase superfamily"/>
    <property type="match status" value="2"/>
</dbReference>
<protein>
    <submittedName>
        <fullName evidence="4">D-alanyl-D-alanine carboxypeptidase/D-alanyl-D-alanine-endopeptidase (Penicillin-binding protein 4)</fullName>
        <ecNumber evidence="4">3.4.16.4</ecNumber>
        <ecNumber evidence="4">3.4.21.-</ecNumber>
    </submittedName>
</protein>
<keyword evidence="4" id="KW-0645">Protease</keyword>